<dbReference type="AlphaFoldDB" id="A0A2T0LXL6"/>
<feature type="transmembrane region" description="Helical" evidence="5">
    <location>
        <begin position="12"/>
        <end position="32"/>
    </location>
</feature>
<evidence type="ECO:0000256" key="5">
    <source>
        <dbReference type="SAM" id="Phobius"/>
    </source>
</evidence>
<reference evidence="7 8" key="1">
    <citation type="submission" date="2018-03" db="EMBL/GenBank/DDBJ databases">
        <title>Genomic Encyclopedia of Type Strains, Phase III (KMG-III): the genomes of soil and plant-associated and newly described type strains.</title>
        <authorList>
            <person name="Whitman W."/>
        </authorList>
    </citation>
    <scope>NUCLEOTIDE SEQUENCE [LARGE SCALE GENOMIC DNA]</scope>
    <source>
        <strain evidence="7 8">CGMCC 4.7104</strain>
    </source>
</reference>
<feature type="transmembrane region" description="Helical" evidence="5">
    <location>
        <begin position="77"/>
        <end position="94"/>
    </location>
</feature>
<dbReference type="GO" id="GO:0022857">
    <property type="term" value="F:transmembrane transporter activity"/>
    <property type="evidence" value="ECO:0007669"/>
    <property type="project" value="InterPro"/>
</dbReference>
<dbReference type="RefSeq" id="WP_106252855.1">
    <property type="nucleotide sequence ID" value="NZ_PVNG01000040.1"/>
</dbReference>
<name>A0A2T0LXL6_9ACTN</name>
<dbReference type="Proteomes" id="UP000238312">
    <property type="component" value="Unassembled WGS sequence"/>
</dbReference>
<dbReference type="PROSITE" id="PS00216">
    <property type="entry name" value="SUGAR_TRANSPORT_1"/>
    <property type="match status" value="1"/>
</dbReference>
<dbReference type="InterPro" id="IPR011701">
    <property type="entry name" value="MFS"/>
</dbReference>
<protein>
    <submittedName>
        <fullName evidence="7">Putative MFS family arabinose efflux permease</fullName>
    </submittedName>
</protein>
<feature type="transmembrane region" description="Helical" evidence="5">
    <location>
        <begin position="100"/>
        <end position="121"/>
    </location>
</feature>
<feature type="domain" description="Major facilitator superfamily (MFS) profile" evidence="6">
    <location>
        <begin position="1"/>
        <end position="371"/>
    </location>
</feature>
<dbReference type="SUPFAM" id="SSF103473">
    <property type="entry name" value="MFS general substrate transporter"/>
    <property type="match status" value="1"/>
</dbReference>
<feature type="transmembrane region" description="Helical" evidence="5">
    <location>
        <begin position="316"/>
        <end position="337"/>
    </location>
</feature>
<evidence type="ECO:0000256" key="3">
    <source>
        <dbReference type="ARBA" id="ARBA00022989"/>
    </source>
</evidence>
<feature type="transmembrane region" description="Helical" evidence="5">
    <location>
        <begin position="202"/>
        <end position="225"/>
    </location>
</feature>
<accession>A0A2T0LXL6</accession>
<feature type="transmembrane region" description="Helical" evidence="5">
    <location>
        <begin position="343"/>
        <end position="362"/>
    </location>
</feature>
<dbReference type="Gene3D" id="1.20.1250.20">
    <property type="entry name" value="MFS general substrate transporter like domains"/>
    <property type="match status" value="1"/>
</dbReference>
<dbReference type="OrthoDB" id="5242299at2"/>
<evidence type="ECO:0000259" key="6">
    <source>
        <dbReference type="PROSITE" id="PS50850"/>
    </source>
</evidence>
<evidence type="ECO:0000313" key="8">
    <source>
        <dbReference type="Proteomes" id="UP000238312"/>
    </source>
</evidence>
<feature type="transmembrane region" description="Helical" evidence="5">
    <location>
        <begin position="44"/>
        <end position="65"/>
    </location>
</feature>
<keyword evidence="4 5" id="KW-0472">Membrane</keyword>
<feature type="transmembrane region" description="Helical" evidence="5">
    <location>
        <begin position="157"/>
        <end position="181"/>
    </location>
</feature>
<keyword evidence="2 5" id="KW-0812">Transmembrane</keyword>
<dbReference type="PANTHER" id="PTHR23531:SF1">
    <property type="entry name" value="QUINOLENE RESISTANCE PROTEIN NORA"/>
    <property type="match status" value="1"/>
</dbReference>
<feature type="transmembrane region" description="Helical" evidence="5">
    <location>
        <begin position="133"/>
        <end position="151"/>
    </location>
</feature>
<dbReference type="InterPro" id="IPR020846">
    <property type="entry name" value="MFS_dom"/>
</dbReference>
<evidence type="ECO:0000256" key="2">
    <source>
        <dbReference type="ARBA" id="ARBA00022692"/>
    </source>
</evidence>
<dbReference type="Pfam" id="PF07690">
    <property type="entry name" value="MFS_1"/>
    <property type="match status" value="1"/>
</dbReference>
<feature type="transmembrane region" description="Helical" evidence="5">
    <location>
        <begin position="256"/>
        <end position="275"/>
    </location>
</feature>
<feature type="transmembrane region" description="Helical" evidence="5">
    <location>
        <begin position="281"/>
        <end position="304"/>
    </location>
</feature>
<dbReference type="PANTHER" id="PTHR23531">
    <property type="entry name" value="QUINOLENE RESISTANCE PROTEIN NORA"/>
    <property type="match status" value="1"/>
</dbReference>
<proteinExistence type="predicted"/>
<dbReference type="InterPro" id="IPR036259">
    <property type="entry name" value="MFS_trans_sf"/>
</dbReference>
<keyword evidence="3 5" id="KW-1133">Transmembrane helix</keyword>
<keyword evidence="8" id="KW-1185">Reference proteome</keyword>
<evidence type="ECO:0000256" key="1">
    <source>
        <dbReference type="ARBA" id="ARBA00004651"/>
    </source>
</evidence>
<gene>
    <name evidence="7" type="ORF">B0I32_14011</name>
</gene>
<dbReference type="GO" id="GO:0005886">
    <property type="term" value="C:plasma membrane"/>
    <property type="evidence" value="ECO:0007669"/>
    <property type="project" value="UniProtKB-SubCell"/>
</dbReference>
<comment type="subcellular location">
    <subcellularLocation>
        <location evidence="1">Cell membrane</location>
        <topology evidence="1">Multi-pass membrane protein</topology>
    </subcellularLocation>
</comment>
<dbReference type="PROSITE" id="PS50850">
    <property type="entry name" value="MFS"/>
    <property type="match status" value="1"/>
</dbReference>
<dbReference type="InterPro" id="IPR052714">
    <property type="entry name" value="MFS_Exporter"/>
</dbReference>
<comment type="caution">
    <text evidence="7">The sequence shown here is derived from an EMBL/GenBank/DDBJ whole genome shotgun (WGS) entry which is preliminary data.</text>
</comment>
<evidence type="ECO:0000313" key="7">
    <source>
        <dbReference type="EMBL" id="PRX48766.1"/>
    </source>
</evidence>
<evidence type="ECO:0000256" key="4">
    <source>
        <dbReference type="ARBA" id="ARBA00023136"/>
    </source>
</evidence>
<sequence>MTTAPLPTSADARLLTCTASCFLAIGLLIPTVPRYLTGPLDAGTGTVGVSLAITGITAVLVRPFAGRLADRVGRRTTTCTGALALAAASLGLLAADSLSLFLACRIVAGAGEALTYVGLAAASSDHDRPNRAINHFSVAVNTGLLVGPVIAEKLYALAGFSAVWVLAALAAGIAAALSSALPVTTSTPKRSALIHRAGIRPGLGYLASVWGYTAFTAFLPLHVATLGGGDSGHHFLIYGAVLIGIRLIPHRLPPRIAATTALIVTTLGLALLALWPSTAGALCAAAVIGTGQGLGLPAFLGIAVTGLPMTERGSAVATTTAFFDLGFLSAALALGALAQTSGLAGGFAVAALVSAAAVPLVIPLPSRRRTS</sequence>
<dbReference type="EMBL" id="PVNG01000040">
    <property type="protein sequence ID" value="PRX48766.1"/>
    <property type="molecule type" value="Genomic_DNA"/>
</dbReference>
<dbReference type="InterPro" id="IPR005829">
    <property type="entry name" value="Sugar_transporter_CS"/>
</dbReference>
<organism evidence="7 8">
    <name type="scientific">Nonomuraea fuscirosea</name>
    <dbReference type="NCBI Taxonomy" id="1291556"/>
    <lineage>
        <taxon>Bacteria</taxon>
        <taxon>Bacillati</taxon>
        <taxon>Actinomycetota</taxon>
        <taxon>Actinomycetes</taxon>
        <taxon>Streptosporangiales</taxon>
        <taxon>Streptosporangiaceae</taxon>
        <taxon>Nonomuraea</taxon>
    </lineage>
</organism>